<dbReference type="GO" id="GO:0051301">
    <property type="term" value="P:cell division"/>
    <property type="evidence" value="ECO:0007669"/>
    <property type="project" value="UniProtKB-KW"/>
</dbReference>
<feature type="repeat" description="TPR" evidence="7">
    <location>
        <begin position="460"/>
        <end position="493"/>
    </location>
</feature>
<dbReference type="GO" id="GO:0031145">
    <property type="term" value="P:anaphase-promoting complex-dependent catabolic process"/>
    <property type="evidence" value="ECO:0007669"/>
    <property type="project" value="TreeGrafter"/>
</dbReference>
<proteinExistence type="predicted"/>
<evidence type="ECO:0000256" key="1">
    <source>
        <dbReference type="ARBA" id="ARBA00022618"/>
    </source>
</evidence>
<dbReference type="Pfam" id="PF12895">
    <property type="entry name" value="ANAPC3"/>
    <property type="match status" value="1"/>
</dbReference>
<evidence type="ECO:0008006" key="10">
    <source>
        <dbReference type="Google" id="ProtNLM"/>
    </source>
</evidence>
<organism evidence="8 9">
    <name type="scientific">Littorina saxatilis</name>
    <dbReference type="NCBI Taxonomy" id="31220"/>
    <lineage>
        <taxon>Eukaryota</taxon>
        <taxon>Metazoa</taxon>
        <taxon>Spiralia</taxon>
        <taxon>Lophotrochozoa</taxon>
        <taxon>Mollusca</taxon>
        <taxon>Gastropoda</taxon>
        <taxon>Caenogastropoda</taxon>
        <taxon>Littorinimorpha</taxon>
        <taxon>Littorinoidea</taxon>
        <taxon>Littorinidae</taxon>
        <taxon>Littorina</taxon>
    </lineage>
</organism>
<evidence type="ECO:0000256" key="3">
    <source>
        <dbReference type="ARBA" id="ARBA00022776"/>
    </source>
</evidence>
<keyword evidence="5 7" id="KW-0802">TPR repeat</keyword>
<evidence type="ECO:0000313" key="8">
    <source>
        <dbReference type="EMBL" id="KAK7090544.1"/>
    </source>
</evidence>
<dbReference type="SMART" id="SM00028">
    <property type="entry name" value="TPR"/>
    <property type="match status" value="7"/>
</dbReference>
<dbReference type="GO" id="GO:0005680">
    <property type="term" value="C:anaphase-promoting complex"/>
    <property type="evidence" value="ECO:0007669"/>
    <property type="project" value="TreeGrafter"/>
</dbReference>
<protein>
    <recommendedName>
        <fullName evidence="10">Cell division cycle protein 16 homolog</fullName>
    </recommendedName>
</protein>
<dbReference type="PROSITE" id="PS50005">
    <property type="entry name" value="TPR"/>
    <property type="match status" value="1"/>
</dbReference>
<sequence>MAGESGCQVPESQTKGKLNLDRLKEIVKKYIDKHHYESALFWADKIVSLSGGAVEDIYWYAQTLYHTGQYHRAATLLCSRKLDRHYAACRFLAAKCHFECKEWQEALNILDMAEVSLTKPSFLQSSINQLSMDADDSLPIRGIESSISLLRGRIYEAMDNRGLAADCFRRALQQDVYCFEAFDLLVSHHMMSAQEEQDLLKTLPLVAQCPEDEMELVRFLYQNRLKKYDKPGTHSIPQSLSPLLENVDVVVNLAERRYYNCEFQKCHKITSGVLSKDPYNSRCLPLHVAVLVELKKPNALFYLGHKLVDFYPNKPVSWFAVGCYYLLTKNFEPARRYLSKATTLEKTFGPAWLAYGHSFAADNEHDQAMAAYFTASQIMKGCHLPVLYIGLEYGLTSNAKLAERFFTLAQSIAPDDPFVLHEMGVIAFQNHEWVEAERYFKEALSRIQSVGYQHMPEKWEALLNNLGHVSRKLKKYEEALEYHRQAELLCPQNPSTYSAIAYIHALTGNNSLAVDFFHKALGLRRDDAFSTTMLGHVIEALMSEVPPIVGDDDSDSLNTSASVVLPPFRPLSFSQADTDDSSLAAHPGDNSSMMAIEEVEMDG</sequence>
<comment type="caution">
    <text evidence="8">The sequence shown here is derived from an EMBL/GenBank/DDBJ whole genome shotgun (WGS) entry which is preliminary data.</text>
</comment>
<dbReference type="InterPro" id="IPR019734">
    <property type="entry name" value="TPR_rpt"/>
</dbReference>
<dbReference type="SUPFAM" id="SSF81901">
    <property type="entry name" value="HCP-like"/>
    <property type="match status" value="1"/>
</dbReference>
<evidence type="ECO:0000256" key="2">
    <source>
        <dbReference type="ARBA" id="ARBA00022737"/>
    </source>
</evidence>
<evidence type="ECO:0000256" key="4">
    <source>
        <dbReference type="ARBA" id="ARBA00022786"/>
    </source>
</evidence>
<evidence type="ECO:0000313" key="9">
    <source>
        <dbReference type="Proteomes" id="UP001374579"/>
    </source>
</evidence>
<evidence type="ECO:0000256" key="7">
    <source>
        <dbReference type="PROSITE-ProRule" id="PRU00339"/>
    </source>
</evidence>
<keyword evidence="3" id="KW-0498">Mitosis</keyword>
<reference evidence="8 9" key="1">
    <citation type="submission" date="2024-02" db="EMBL/GenBank/DDBJ databases">
        <title>Chromosome-scale genome assembly of the rough periwinkle Littorina saxatilis.</title>
        <authorList>
            <person name="De Jode A."/>
            <person name="Faria R."/>
            <person name="Formenti G."/>
            <person name="Sims Y."/>
            <person name="Smith T.P."/>
            <person name="Tracey A."/>
            <person name="Wood J.M.D."/>
            <person name="Zagrodzka Z.B."/>
            <person name="Johannesson K."/>
            <person name="Butlin R.K."/>
            <person name="Leder E.H."/>
        </authorList>
    </citation>
    <scope>NUCLEOTIDE SEQUENCE [LARGE SCALE GENOMIC DNA]</scope>
    <source>
        <strain evidence="8">Snail1</strain>
        <tissue evidence="8">Muscle</tissue>
    </source>
</reference>
<dbReference type="GO" id="GO:0016567">
    <property type="term" value="P:protein ubiquitination"/>
    <property type="evidence" value="ECO:0007669"/>
    <property type="project" value="TreeGrafter"/>
</dbReference>
<dbReference type="PANTHER" id="PTHR12558:SF9">
    <property type="entry name" value="CELL DIVISION CYCLE PROTEIN 16 HOMOLOG"/>
    <property type="match status" value="1"/>
</dbReference>
<dbReference type="EMBL" id="JBAMIC010000024">
    <property type="protein sequence ID" value="KAK7090544.1"/>
    <property type="molecule type" value="Genomic_DNA"/>
</dbReference>
<keyword evidence="4" id="KW-0833">Ubl conjugation pathway</keyword>
<name>A0AAN9G0K9_9CAEN</name>
<dbReference type="AlphaFoldDB" id="A0AAN9G0K9"/>
<keyword evidence="6" id="KW-0131">Cell cycle</keyword>
<keyword evidence="1" id="KW-0132">Cell division</keyword>
<evidence type="ECO:0000256" key="5">
    <source>
        <dbReference type="ARBA" id="ARBA00022803"/>
    </source>
</evidence>
<keyword evidence="9" id="KW-1185">Reference proteome</keyword>
<dbReference type="InterPro" id="IPR011990">
    <property type="entry name" value="TPR-like_helical_dom_sf"/>
</dbReference>
<dbReference type="PANTHER" id="PTHR12558">
    <property type="entry name" value="CELL DIVISION CYCLE 16,23,27"/>
    <property type="match status" value="1"/>
</dbReference>
<dbReference type="GO" id="GO:0045842">
    <property type="term" value="P:positive regulation of mitotic metaphase/anaphase transition"/>
    <property type="evidence" value="ECO:0007669"/>
    <property type="project" value="TreeGrafter"/>
</dbReference>
<keyword evidence="2" id="KW-0677">Repeat</keyword>
<gene>
    <name evidence="8" type="ORF">V1264_010325</name>
</gene>
<dbReference type="GO" id="GO:0005737">
    <property type="term" value="C:cytoplasm"/>
    <property type="evidence" value="ECO:0007669"/>
    <property type="project" value="TreeGrafter"/>
</dbReference>
<dbReference type="Proteomes" id="UP001374579">
    <property type="component" value="Unassembled WGS sequence"/>
</dbReference>
<dbReference type="Pfam" id="PF13374">
    <property type="entry name" value="TPR_10"/>
    <property type="match status" value="1"/>
</dbReference>
<dbReference type="Gene3D" id="1.25.40.10">
    <property type="entry name" value="Tetratricopeptide repeat domain"/>
    <property type="match status" value="1"/>
</dbReference>
<dbReference type="SUPFAM" id="SSF48452">
    <property type="entry name" value="TPR-like"/>
    <property type="match status" value="2"/>
</dbReference>
<evidence type="ECO:0000256" key="6">
    <source>
        <dbReference type="ARBA" id="ARBA00023306"/>
    </source>
</evidence>
<accession>A0AAN9G0K9</accession>